<feature type="active site" description="Electrophile" evidence="7">
    <location>
        <position position="88"/>
    </location>
</feature>
<feature type="binding site" evidence="7">
    <location>
        <begin position="234"/>
        <end position="235"/>
    </location>
    <ligand>
        <name>substrate</name>
    </ligand>
</feature>
<dbReference type="HAMAP" id="MF_00147_B">
    <property type="entry name" value="TIM_B"/>
    <property type="match status" value="1"/>
</dbReference>
<evidence type="ECO:0000256" key="2">
    <source>
        <dbReference type="ARBA" id="ARBA00007422"/>
    </source>
</evidence>
<keyword evidence="5 7" id="KW-0324">Glycolysis</keyword>
<dbReference type="GO" id="GO:0019563">
    <property type="term" value="P:glycerol catabolic process"/>
    <property type="evidence" value="ECO:0007669"/>
    <property type="project" value="TreeGrafter"/>
</dbReference>
<keyword evidence="6 7" id="KW-0413">Isomerase</keyword>
<name>A0A1G2HYR5_9BACT</name>
<dbReference type="InterPro" id="IPR013785">
    <property type="entry name" value="Aldolase_TIM"/>
</dbReference>
<dbReference type="Pfam" id="PF00121">
    <property type="entry name" value="TIM"/>
    <property type="match status" value="1"/>
</dbReference>
<dbReference type="EC" id="5.3.1.1" evidence="7 8"/>
<dbReference type="GO" id="GO:0046166">
    <property type="term" value="P:glyceraldehyde-3-phosphate biosynthetic process"/>
    <property type="evidence" value="ECO:0007669"/>
    <property type="project" value="TreeGrafter"/>
</dbReference>
<evidence type="ECO:0000313" key="10">
    <source>
        <dbReference type="Proteomes" id="UP000176421"/>
    </source>
</evidence>
<evidence type="ECO:0000313" key="9">
    <source>
        <dbReference type="EMBL" id="OGZ67692.1"/>
    </source>
</evidence>
<comment type="function">
    <text evidence="7">Involved in the gluconeogenesis. Catalyzes stereospecifically the conversion of dihydroxyacetone phosphate (DHAP) to D-glyceraldehyde-3-phosphate (G3P).</text>
</comment>
<dbReference type="InterPro" id="IPR035990">
    <property type="entry name" value="TIM_sf"/>
</dbReference>
<evidence type="ECO:0000256" key="1">
    <source>
        <dbReference type="ARBA" id="ARBA00004680"/>
    </source>
</evidence>
<dbReference type="PANTHER" id="PTHR21139">
    <property type="entry name" value="TRIOSEPHOSPHATE ISOMERASE"/>
    <property type="match status" value="1"/>
</dbReference>
<dbReference type="InterPro" id="IPR000652">
    <property type="entry name" value="Triosephosphate_isomerase"/>
</dbReference>
<reference evidence="9 10" key="1">
    <citation type="journal article" date="2016" name="Nat. Commun.">
        <title>Thousands of microbial genomes shed light on interconnected biogeochemical processes in an aquifer system.</title>
        <authorList>
            <person name="Anantharaman K."/>
            <person name="Brown C.T."/>
            <person name="Hug L.A."/>
            <person name="Sharon I."/>
            <person name="Castelle C.J."/>
            <person name="Probst A.J."/>
            <person name="Thomas B.C."/>
            <person name="Singh A."/>
            <person name="Wilkins M.J."/>
            <person name="Karaoz U."/>
            <person name="Brodie E.L."/>
            <person name="Williams K.H."/>
            <person name="Hubbard S.S."/>
            <person name="Banfield J.F."/>
        </authorList>
    </citation>
    <scope>NUCLEOTIDE SEQUENCE [LARGE SCALE GENOMIC DNA]</scope>
</reference>
<dbReference type="GO" id="GO:0005829">
    <property type="term" value="C:cytosol"/>
    <property type="evidence" value="ECO:0007669"/>
    <property type="project" value="TreeGrafter"/>
</dbReference>
<feature type="binding site" evidence="7">
    <location>
        <position position="213"/>
    </location>
    <ligand>
        <name>substrate</name>
    </ligand>
</feature>
<evidence type="ECO:0000256" key="3">
    <source>
        <dbReference type="ARBA" id="ARBA00022432"/>
    </source>
</evidence>
<comment type="similarity">
    <text evidence="2 7 8">Belongs to the triosephosphate isomerase family.</text>
</comment>
<dbReference type="InterPro" id="IPR022896">
    <property type="entry name" value="TrioseP_Isoase_bac/euk"/>
</dbReference>
<dbReference type="GO" id="GO:0004807">
    <property type="term" value="F:triose-phosphate isomerase activity"/>
    <property type="evidence" value="ECO:0007669"/>
    <property type="project" value="UniProtKB-UniRule"/>
</dbReference>
<protein>
    <recommendedName>
        <fullName evidence="7 8">Triosephosphate isomerase</fullName>
        <shortName evidence="7">TIM</shortName>
        <shortName evidence="7">TPI</shortName>
        <ecNumber evidence="7 8">5.3.1.1</ecNumber>
    </recommendedName>
    <alternativeName>
        <fullName evidence="7">Triose-phosphate isomerase</fullName>
    </alternativeName>
</protein>
<evidence type="ECO:0000256" key="4">
    <source>
        <dbReference type="ARBA" id="ARBA00022490"/>
    </source>
</evidence>
<organism evidence="9 10">
    <name type="scientific">Candidatus Staskawiczbacteria bacterium RIFCSPHIGHO2_02_FULL_34_9</name>
    <dbReference type="NCBI Taxonomy" id="1802206"/>
    <lineage>
        <taxon>Bacteria</taxon>
        <taxon>Candidatus Staskawicziibacteriota</taxon>
    </lineage>
</organism>
<sequence length="251" mass="26983">MGKIIVANWKMNPNSAEDAKSLFDAVKNGINNSKAEVIICPPYVYLSLLRGLTLGAQNVSIKESGAFTGQVSAVMLKDIGVQYSIVGHSESRQYLKETNQDINQKIVACLNNDIKVILCIGENEGPASTPGYGEAKERKTEVLDSEIFEGLSGISEENLKNIIIAYEPIFAIGTGKSCSIEETKQSISIIKNAISKIYSQKSADEIKIIYGGSVNSQNAEGYLQEAGVDGLLVGGASLKPEEFIKIVESAN</sequence>
<dbReference type="STRING" id="1802206.A3D35_01495"/>
<proteinExistence type="inferred from homology"/>
<evidence type="ECO:0000256" key="5">
    <source>
        <dbReference type="ARBA" id="ARBA00023152"/>
    </source>
</evidence>
<dbReference type="Gene3D" id="3.20.20.70">
    <property type="entry name" value="Aldolase class I"/>
    <property type="match status" value="1"/>
</dbReference>
<comment type="caution">
    <text evidence="9">The sequence shown here is derived from an EMBL/GenBank/DDBJ whole genome shotgun (WGS) entry which is preliminary data.</text>
</comment>
<dbReference type="Proteomes" id="UP000176421">
    <property type="component" value="Unassembled WGS sequence"/>
</dbReference>
<dbReference type="AlphaFoldDB" id="A0A1G2HYR5"/>
<dbReference type="EMBL" id="MHOS01000033">
    <property type="protein sequence ID" value="OGZ67692.1"/>
    <property type="molecule type" value="Genomic_DNA"/>
</dbReference>
<dbReference type="PROSITE" id="PS51440">
    <property type="entry name" value="TIM_2"/>
    <property type="match status" value="1"/>
</dbReference>
<comment type="catalytic activity">
    <reaction evidence="7 8">
        <text>D-glyceraldehyde 3-phosphate = dihydroxyacetone phosphate</text>
        <dbReference type="Rhea" id="RHEA:18585"/>
        <dbReference type="ChEBI" id="CHEBI:57642"/>
        <dbReference type="ChEBI" id="CHEBI:59776"/>
        <dbReference type="EC" id="5.3.1.1"/>
    </reaction>
</comment>
<dbReference type="SUPFAM" id="SSF51351">
    <property type="entry name" value="Triosephosphate isomerase (TIM)"/>
    <property type="match status" value="1"/>
</dbReference>
<evidence type="ECO:0000256" key="6">
    <source>
        <dbReference type="ARBA" id="ARBA00023235"/>
    </source>
</evidence>
<dbReference type="UniPathway" id="UPA00109">
    <property type="reaction ID" value="UER00189"/>
</dbReference>
<dbReference type="FunFam" id="3.20.20.70:FF:000016">
    <property type="entry name" value="Triosephosphate isomerase"/>
    <property type="match status" value="1"/>
</dbReference>
<comment type="subcellular location">
    <subcellularLocation>
        <location evidence="7 8">Cytoplasm</location>
    </subcellularLocation>
</comment>
<evidence type="ECO:0000256" key="7">
    <source>
        <dbReference type="HAMAP-Rule" id="MF_00147"/>
    </source>
</evidence>
<dbReference type="NCBIfam" id="TIGR00419">
    <property type="entry name" value="tim"/>
    <property type="match status" value="1"/>
</dbReference>
<keyword evidence="3 7" id="KW-0312">Gluconeogenesis</keyword>
<feature type="binding site" evidence="7">
    <location>
        <begin position="8"/>
        <end position="10"/>
    </location>
    <ligand>
        <name>substrate</name>
    </ligand>
</feature>
<comment type="pathway">
    <text evidence="1 7 8">Carbohydrate degradation; glycolysis; D-glyceraldehyde 3-phosphate from glycerone phosphate: step 1/1.</text>
</comment>
<comment type="subunit">
    <text evidence="7 8">Homodimer.</text>
</comment>
<keyword evidence="4 7" id="KW-0963">Cytoplasm</keyword>
<dbReference type="UniPathway" id="UPA00138"/>
<dbReference type="GO" id="GO:0006096">
    <property type="term" value="P:glycolytic process"/>
    <property type="evidence" value="ECO:0007669"/>
    <property type="project" value="UniProtKB-UniRule"/>
</dbReference>
<accession>A0A1G2HYR5</accession>
<dbReference type="GO" id="GO:0006094">
    <property type="term" value="P:gluconeogenesis"/>
    <property type="evidence" value="ECO:0007669"/>
    <property type="project" value="UniProtKB-UniRule"/>
</dbReference>
<feature type="binding site" evidence="7">
    <location>
        <position position="173"/>
    </location>
    <ligand>
        <name>substrate</name>
    </ligand>
</feature>
<feature type="active site" description="Proton acceptor" evidence="7">
    <location>
        <position position="167"/>
    </location>
</feature>
<gene>
    <name evidence="7" type="primary">tpiA</name>
    <name evidence="9" type="ORF">A3D35_01495</name>
</gene>
<comment type="pathway">
    <text evidence="7 8">Carbohydrate biosynthesis; gluconeogenesis.</text>
</comment>
<evidence type="ECO:0000256" key="8">
    <source>
        <dbReference type="RuleBase" id="RU363013"/>
    </source>
</evidence>
<dbReference type="PANTHER" id="PTHR21139:SF42">
    <property type="entry name" value="TRIOSEPHOSPHATE ISOMERASE"/>
    <property type="match status" value="1"/>
</dbReference>
<dbReference type="CDD" id="cd00311">
    <property type="entry name" value="TIM"/>
    <property type="match status" value="1"/>
</dbReference>